<dbReference type="Gene3D" id="2.140.10.10">
    <property type="entry name" value="Quinoprotein alcohol dehydrogenase-like superfamily"/>
    <property type="match status" value="1"/>
</dbReference>
<dbReference type="EMBL" id="CP042304">
    <property type="protein sequence ID" value="QDZ12891.1"/>
    <property type="molecule type" value="Genomic_DNA"/>
</dbReference>
<feature type="signal peptide" evidence="4">
    <location>
        <begin position="1"/>
        <end position="25"/>
    </location>
</feature>
<dbReference type="InterPro" id="IPR018391">
    <property type="entry name" value="PQQ_b-propeller_rpt"/>
</dbReference>
<comment type="similarity">
    <text evidence="2">Belongs to the bacterial PQQ dehydrogenase family.</text>
</comment>
<evidence type="ECO:0000256" key="2">
    <source>
        <dbReference type="ARBA" id="ARBA00008156"/>
    </source>
</evidence>
<dbReference type="SUPFAM" id="SSF50998">
    <property type="entry name" value="Quinoprotein alcohol dehydrogenase-like"/>
    <property type="match status" value="1"/>
</dbReference>
<keyword evidence="4" id="KW-0732">Signal</keyword>
<organism evidence="6 7">
    <name type="scientific">Devosia ginsengisoli</name>
    <dbReference type="NCBI Taxonomy" id="400770"/>
    <lineage>
        <taxon>Bacteria</taxon>
        <taxon>Pseudomonadati</taxon>
        <taxon>Pseudomonadota</taxon>
        <taxon>Alphaproteobacteria</taxon>
        <taxon>Hyphomicrobiales</taxon>
        <taxon>Devosiaceae</taxon>
        <taxon>Devosia</taxon>
    </lineage>
</organism>
<reference evidence="6 7" key="1">
    <citation type="submission" date="2019-07" db="EMBL/GenBank/DDBJ databases">
        <title>Full genome sequence of Devosia sp. Gsoil 520.</title>
        <authorList>
            <person name="Im W.-T."/>
        </authorList>
    </citation>
    <scope>NUCLEOTIDE SEQUENCE [LARGE SCALE GENOMIC DNA]</scope>
    <source>
        <strain evidence="6 7">Gsoil 520</strain>
    </source>
</reference>
<feature type="domain" description="Pyrrolo-quinoline quinone repeat" evidence="5">
    <location>
        <begin position="440"/>
        <end position="500"/>
    </location>
</feature>
<evidence type="ECO:0000313" key="6">
    <source>
        <dbReference type="EMBL" id="QDZ12891.1"/>
    </source>
</evidence>
<dbReference type="RefSeq" id="WP_146292350.1">
    <property type="nucleotide sequence ID" value="NZ_CP042304.1"/>
</dbReference>
<dbReference type="Proteomes" id="UP000315364">
    <property type="component" value="Chromosome"/>
</dbReference>
<name>A0A5B8LYJ2_9HYPH</name>
<evidence type="ECO:0000256" key="1">
    <source>
        <dbReference type="ARBA" id="ARBA00001931"/>
    </source>
</evidence>
<feature type="chain" id="PRO_5023017984" evidence="4">
    <location>
        <begin position="26"/>
        <end position="536"/>
    </location>
</feature>
<keyword evidence="3" id="KW-0560">Oxidoreductase</keyword>
<evidence type="ECO:0000256" key="3">
    <source>
        <dbReference type="ARBA" id="ARBA00023002"/>
    </source>
</evidence>
<dbReference type="Pfam" id="PF01011">
    <property type="entry name" value="PQQ"/>
    <property type="match status" value="2"/>
</dbReference>
<dbReference type="OrthoDB" id="9794322at2"/>
<dbReference type="InterPro" id="IPR002372">
    <property type="entry name" value="PQQ_rpt_dom"/>
</dbReference>
<proteinExistence type="inferred from homology"/>
<dbReference type="AlphaFoldDB" id="A0A5B8LYJ2"/>
<dbReference type="GO" id="GO:0016491">
    <property type="term" value="F:oxidoreductase activity"/>
    <property type="evidence" value="ECO:0007669"/>
    <property type="project" value="UniProtKB-KW"/>
</dbReference>
<accession>A0A5B8LYJ2</accession>
<protein>
    <submittedName>
        <fullName evidence="6">PQQ-binding-like beta-propeller repeat protein</fullName>
    </submittedName>
</protein>
<evidence type="ECO:0000256" key="4">
    <source>
        <dbReference type="SAM" id="SignalP"/>
    </source>
</evidence>
<evidence type="ECO:0000259" key="5">
    <source>
        <dbReference type="Pfam" id="PF01011"/>
    </source>
</evidence>
<evidence type="ECO:0000313" key="7">
    <source>
        <dbReference type="Proteomes" id="UP000315364"/>
    </source>
</evidence>
<dbReference type="InterPro" id="IPR011047">
    <property type="entry name" value="Quinoprotein_ADH-like_sf"/>
</dbReference>
<dbReference type="PANTHER" id="PTHR32303:SF10">
    <property type="entry name" value="OUTER MEMBRANE PROTEIN ASSEMBLY FACTOR BAMB"/>
    <property type="match status" value="1"/>
</dbReference>
<dbReference type="KEGG" id="dea:FPZ08_20370"/>
<feature type="domain" description="Pyrrolo-quinoline quinone repeat" evidence="5">
    <location>
        <begin position="43"/>
        <end position="309"/>
    </location>
</feature>
<gene>
    <name evidence="6" type="ORF">FPZ08_20370</name>
</gene>
<dbReference type="PANTHER" id="PTHR32303">
    <property type="entry name" value="QUINOPROTEIN ALCOHOL DEHYDROGENASE (CYTOCHROME C)"/>
    <property type="match status" value="1"/>
</dbReference>
<dbReference type="SMART" id="SM00564">
    <property type="entry name" value="PQQ"/>
    <property type="match status" value="5"/>
</dbReference>
<sequence length="536" mass="56011">MIGKLRRGVFGGLAISLLATLMASAAPITPERLLATGDEPQNWLMGTGDYGAQRYSGLDALSAENAARVKLLFTVSLGPISVGEGFEHTKLSAPLVEDGMAYMVDPFGMVYRIDVTSGVNGHIMWTSPRLEQEMDPWLIGQWSLTLHGDSVILAAGDGRLFWIDRESGAVTHEAAVADPATGYVLAAPPVLVGDTLVIGGAGGDRGARPQLTGLDANDGAVKWRSFLTGDEFTAGASILRTGAYDAESGLVLWSTDGPASAYGETLRAGDNAANALLAVDPEDGTIAWQRPLLASDVLGFSDAATPVLLPDGGAVQAGDDGFVRRFDVTSGALDYAEPYVTGLDWYDERDADGAPISTGDAVSPPGCPNILAEDHMPASYSTRTNLFYAAQNNGCRTDLSAIGNLAGEDEGGLYAHSTTSTGALSAIDPANGAVMAEHLFDYPLQSGLLTTAGGLVVAMTADGSLHLLDDTTLDTLWSQHVSSFMAAPPMSYSVDGRQYIGMIVGGGPLYSDISFHSRDMAGVRHLAVFAVFGVEP</sequence>
<comment type="cofactor">
    <cofactor evidence="1">
        <name>pyrroloquinoline quinone</name>
        <dbReference type="ChEBI" id="CHEBI:58442"/>
    </cofactor>
</comment>
<keyword evidence="7" id="KW-1185">Reference proteome</keyword>